<dbReference type="PANTHER" id="PTHR19282">
    <property type="entry name" value="TETRASPANIN"/>
    <property type="match status" value="1"/>
</dbReference>
<evidence type="ECO:0000256" key="8">
    <source>
        <dbReference type="SAM" id="Coils"/>
    </source>
</evidence>
<feature type="transmembrane region" description="Helical" evidence="7">
    <location>
        <begin position="192"/>
        <end position="217"/>
    </location>
</feature>
<feature type="disulfide bond" evidence="6">
    <location>
        <begin position="147"/>
        <end position="180"/>
    </location>
</feature>
<organism evidence="9">
    <name type="scientific">Schistocephalus solidus</name>
    <name type="common">Tapeworm</name>
    <dbReference type="NCBI Taxonomy" id="70667"/>
    <lineage>
        <taxon>Eukaryota</taxon>
        <taxon>Metazoa</taxon>
        <taxon>Spiralia</taxon>
        <taxon>Lophotrochozoa</taxon>
        <taxon>Platyhelminthes</taxon>
        <taxon>Cestoda</taxon>
        <taxon>Eucestoda</taxon>
        <taxon>Diphyllobothriidea</taxon>
        <taxon>Diphyllobothriidae</taxon>
        <taxon>Schistocephalus</taxon>
    </lineage>
</organism>
<keyword evidence="5 7" id="KW-0472">Membrane</keyword>
<evidence type="ECO:0000256" key="7">
    <source>
        <dbReference type="RuleBase" id="RU361218"/>
    </source>
</evidence>
<dbReference type="AlphaFoldDB" id="A0A0V0JAW3"/>
<evidence type="ECO:0000256" key="6">
    <source>
        <dbReference type="PIRSR" id="PIRSR002419-1"/>
    </source>
</evidence>
<feature type="transmembrane region" description="Helical" evidence="7">
    <location>
        <begin position="12"/>
        <end position="36"/>
    </location>
</feature>
<evidence type="ECO:0000256" key="2">
    <source>
        <dbReference type="ARBA" id="ARBA00006840"/>
    </source>
</evidence>
<dbReference type="Gene3D" id="1.10.1450.10">
    <property type="entry name" value="Tetraspanin"/>
    <property type="match status" value="1"/>
</dbReference>
<dbReference type="PANTHER" id="PTHR19282:SF511">
    <property type="entry name" value="TETRASPANIN"/>
    <property type="match status" value="1"/>
</dbReference>
<sequence>MALSCGTKCIKFLLFLFNALVFIFGAILSGFGIYFVVEAKKEFSDQAIAIPAFILTMGLLVFLIGFLGCCGACKENICMLKTFAAIIIVLLILQIIAGILVFVYRSKFVTLVAKGIAKQIEQLDSLADEQQKQTRKALSEIQEKMHCCGGHGPEDWKNSVPPSCCKGGKKPCNTPYKQGCAQAMYDLMKTKALIVGVVIIVMAIIQLGAIVSACCLAKKIGEYENV</sequence>
<comment type="similarity">
    <text evidence="2 7">Belongs to the tetraspanin (TM4SF) family.</text>
</comment>
<keyword evidence="8" id="KW-0175">Coiled coil</keyword>
<proteinExistence type="inferred from homology"/>
<dbReference type="PROSITE" id="PS00421">
    <property type="entry name" value="TM4_1"/>
    <property type="match status" value="1"/>
</dbReference>
<keyword evidence="3 7" id="KW-0812">Transmembrane</keyword>
<accession>A0A0V0JAW3</accession>
<evidence type="ECO:0000256" key="5">
    <source>
        <dbReference type="ARBA" id="ARBA00023136"/>
    </source>
</evidence>
<evidence type="ECO:0000256" key="3">
    <source>
        <dbReference type="ARBA" id="ARBA00022692"/>
    </source>
</evidence>
<comment type="subcellular location">
    <subcellularLocation>
        <location evidence="1 7">Membrane</location>
        <topology evidence="1 7">Multi-pass membrane protein</topology>
    </subcellularLocation>
</comment>
<dbReference type="GO" id="GO:0005886">
    <property type="term" value="C:plasma membrane"/>
    <property type="evidence" value="ECO:0007669"/>
    <property type="project" value="TreeGrafter"/>
</dbReference>
<keyword evidence="6" id="KW-1015">Disulfide bond</keyword>
<dbReference type="EMBL" id="GEEE01000265">
    <property type="protein sequence ID" value="JAP62960.1"/>
    <property type="molecule type" value="Transcribed_RNA"/>
</dbReference>
<dbReference type="PRINTS" id="PR00259">
    <property type="entry name" value="TMFOUR"/>
</dbReference>
<feature type="disulfide bond" evidence="6">
    <location>
        <begin position="148"/>
        <end position="165"/>
    </location>
</feature>
<dbReference type="InterPro" id="IPR000301">
    <property type="entry name" value="Tetraspanin_animals"/>
</dbReference>
<dbReference type="InterPro" id="IPR018503">
    <property type="entry name" value="Tetraspanin_CS"/>
</dbReference>
<dbReference type="SUPFAM" id="SSF48652">
    <property type="entry name" value="Tetraspanin"/>
    <property type="match status" value="1"/>
</dbReference>
<keyword evidence="4 7" id="KW-1133">Transmembrane helix</keyword>
<feature type="coiled-coil region" evidence="8">
    <location>
        <begin position="113"/>
        <end position="140"/>
    </location>
</feature>
<feature type="transmembrane region" description="Helical" evidence="7">
    <location>
        <begin position="82"/>
        <end position="104"/>
    </location>
</feature>
<dbReference type="CDD" id="cd03127">
    <property type="entry name" value="tetraspanin_LEL"/>
    <property type="match status" value="1"/>
</dbReference>
<evidence type="ECO:0000313" key="9">
    <source>
        <dbReference type="EMBL" id="JAP62960.1"/>
    </source>
</evidence>
<evidence type="ECO:0000256" key="1">
    <source>
        <dbReference type="ARBA" id="ARBA00004141"/>
    </source>
</evidence>
<dbReference type="PIRSF" id="PIRSF002419">
    <property type="entry name" value="Tetraspanin"/>
    <property type="match status" value="1"/>
</dbReference>
<dbReference type="InterPro" id="IPR008952">
    <property type="entry name" value="Tetraspanin_EC2_sf"/>
</dbReference>
<name>A0A0V0JAW3_SCHSO</name>
<dbReference type="Pfam" id="PF00335">
    <property type="entry name" value="Tetraspanin"/>
    <property type="match status" value="1"/>
</dbReference>
<gene>
    <name evidence="9" type="primary">IM23</name>
    <name evidence="9" type="ORF">TR153844</name>
</gene>
<evidence type="ECO:0000256" key="4">
    <source>
        <dbReference type="ARBA" id="ARBA00022989"/>
    </source>
</evidence>
<feature type="transmembrane region" description="Helical" evidence="7">
    <location>
        <begin position="48"/>
        <end position="70"/>
    </location>
</feature>
<protein>
    <recommendedName>
        <fullName evidence="7">Tetraspanin</fullName>
    </recommendedName>
</protein>
<dbReference type="InterPro" id="IPR018499">
    <property type="entry name" value="Tetraspanin/Peripherin"/>
</dbReference>
<reference evidence="9" key="1">
    <citation type="submission" date="2016-01" db="EMBL/GenBank/DDBJ databases">
        <title>Reference transcriptome for the parasite Schistocephalus solidus: insights into the molecular evolution of parasitism.</title>
        <authorList>
            <person name="Hebert F.O."/>
            <person name="Grambauer S."/>
            <person name="Barber I."/>
            <person name="Landry C.R."/>
            <person name="Aubin-Horth N."/>
        </authorList>
    </citation>
    <scope>NUCLEOTIDE SEQUENCE</scope>
</reference>